<feature type="domain" description="Major capsid protein N-terminal" evidence="5">
    <location>
        <begin position="27"/>
        <end position="97"/>
    </location>
</feature>
<dbReference type="InterPro" id="IPR016112">
    <property type="entry name" value="VP_dsDNA_II"/>
</dbReference>
<dbReference type="Gene3D" id="2.70.9.10">
    <property type="entry name" value="Adenovirus Type 2 Hexon, domain 4"/>
    <property type="match status" value="2"/>
</dbReference>
<dbReference type="GO" id="GO:0019028">
    <property type="term" value="C:viral capsid"/>
    <property type="evidence" value="ECO:0007669"/>
    <property type="project" value="UniProtKB-KW"/>
</dbReference>
<evidence type="ECO:0000256" key="2">
    <source>
        <dbReference type="ARBA" id="ARBA00022561"/>
    </source>
</evidence>
<feature type="domain" description="Major capsid protein N-terminal" evidence="5">
    <location>
        <begin position="1467"/>
        <end position="1657"/>
    </location>
</feature>
<keyword evidence="2" id="KW-0167">Capsid protein</keyword>
<reference evidence="6" key="1">
    <citation type="submission" date="2018-01" db="EMBL/GenBank/DDBJ databases">
        <title>Draft genome sequence of Bandra megavirus.</title>
        <authorList>
            <person name="Chatterjee A."/>
            <person name="Yadav R."/>
            <person name="Kondabagil K."/>
        </authorList>
    </citation>
    <scope>NUCLEOTIDE SEQUENCE</scope>
    <source>
        <strain evidence="6">KK-1</strain>
    </source>
</reference>
<name>A0A2K9V879_9VIRU</name>
<evidence type="ECO:0000259" key="5">
    <source>
        <dbReference type="Pfam" id="PF16903"/>
    </source>
</evidence>
<proteinExistence type="predicted"/>
<organism evidence="6">
    <name type="scientific">Bandra megavirus</name>
    <dbReference type="NCBI Taxonomy" id="2071566"/>
    <lineage>
        <taxon>Viruses</taxon>
        <taxon>Varidnaviria</taxon>
        <taxon>Bamfordvirae</taxon>
        <taxon>Nucleocytoviricota</taxon>
        <taxon>Megaviricetes</taxon>
        <taxon>Imitervirales</taxon>
        <taxon>Mimiviridae</taxon>
        <taxon>Megamimivirinae</taxon>
        <taxon>Megavirus</taxon>
    </lineage>
</organism>
<comment type="subcellular location">
    <subcellularLocation>
        <location evidence="1">Virion</location>
    </subcellularLocation>
</comment>
<dbReference type="InterPro" id="IPR007542">
    <property type="entry name" value="MCP_C"/>
</dbReference>
<evidence type="ECO:0000259" key="4">
    <source>
        <dbReference type="Pfam" id="PF04451"/>
    </source>
</evidence>
<dbReference type="Pfam" id="PF16903">
    <property type="entry name" value="Capsid_N"/>
    <property type="match status" value="2"/>
</dbReference>
<keyword evidence="3" id="KW-0946">Virion</keyword>
<sequence length="2250" mass="265398">MAGGILNLVANNNAAQNVWLNSNPQVTFFKKVYRRHTPFAREMIPLFFKNNVDFGKSACLDIVPNGDLLYRMFLTFEIPKISAGFLNSKNYDIVKAINQINFKDDILYKQIDSCIHNDIIEYQKLMDIISNTYKQYKNDQDDALNAIYSLENKPKSRVSITDLNLDSEINNFILETDSYQHIYQNMYQSAKSNKNPDFNLIKIKLMDKIMSHKKNYFSIYELVKIMTMMDKNIISQIPVINSKQVPNILLWSNIFQEIFPHNDIINSFITKNNLSITDTYIYDKIYHLQNLDKSFPNKSFLSQTNDHSININKNQLYHDFGPEFYRSLNDYNSVINLLNTLSKTVPIIVIKPFECETEYIYTNKQDTLLTGTKYSTIIDPNYKSKFFLNLNTPSRNIVNHINNDFLPIDLHTTNDYIYPNILGNSYLKFVNEEAEKMFDNIKLQTNFLFEKYRPNLFTSTSNLMFNNMLPLSNIYSYLTTDETDRSNKVININSWFFYFFKYLDGINESAYIDYLSKLNINVSDNGLSMLKYMIMLLKINIEYYMHEISYLLNDLYSNTSCPDISSTMTTYLPEILKNNLTDSNMIYITIIFHRNIVASITEMFEYIHHFISTIDQNNISKYLDIQIPHVNKDEMSDIRAIASLLYYHIYKHFMDSYDNCNFEAPANYFTNNFNSVHNDIVEKYVKYYIFGQNMNDMPIISQNILSNIDQMEFYFNLEMINTRQQQKFYYCVLSDINTIKQKSTDTVLSIIKLINDYIIKKNDNNIQMSDIKNDNIYYVTTNTSRYSGEAYLNTPYVSRYYDKISETELPLNDPIPLPNTKPYGVDPSFFDHNQTISNYDLLTEITLCSINTNMPIYITTSEIINCSDNCSKYQLFDIDYYRIKHDLFQNRGNTFTNIKFINEYDLNTLKFQKMMEFIKFNKYDNKIYYWLLETIDHLAKYTNPILTLDDANHISSILYDSLDYIQQHLKFDNKLDNNWIDQLLNVANIIAENKKTANLLNSKDYTIDDLISNNKIIYDHVYKINSFDLTISENIVVLRDNFVSQYYLYCKNIDTINYLYKNSLTSDNFSYMNLMPCVFNSINVNMLENVFNIYQHPDKYPNDIDKIVQKINSGKFTDMQKYILEKYHNYLLQDSITLLTQKDICDTINTIFVSCNSIYRYCLDNNLVKKILKLLSKFQTVFLKKLSLFQDINNYFTDHIGDKYMSDNDAEFISKLASSKGINYEDYYNYIIKIIIPKYNSQITKSAKLLIINVNISRDLDKFFIKSFFEQESNVNVLTLKNILLQEICKQFRKHPEIINYVENIGNEYLSYIYFFIDYHHKNNIYPNTIINPLIYINKYTIDDYLKSTGETVYDFMNNIIDYVFNDAITNHGRYIINIDHDTINNVISMINNLNPNNNVNNTSTNNKNNTENNTELNIVESNIIDNIIEALNTDNTQISIEKYIQQLSNKSKSSNSLNYSNIDIASKISDILINICQKIIILTNNYQKDLEIITNKLQNIYYRNRNAKLAWIHKLAHYLVEKVSFKCGDDILDNHISDWYETNSQISLNNSELDGYLKMIGHRNDLINFNETPKSSYVITLPLIFYFNKFIASSLPLNASLHTKYQLIIKLRSLDDVTYKQEFSDFIDPDIIINQQTQPFVPKIKKAYVMCEYIFLGEEERKLFITSHLQYIMDELQFDTIDSTNIKSIPVYKLGIKPEKYYIKENGIKTAKYKYQKSIEITDKDLDTDIDMNRLIPRQNIKWSTYFNKSGIISTKTIDASNNLKDITNYIHFNRYIIKNYFENPTKYLVLLIKPNNHTKPNLRNINSNYFYGERQWDNFGLYSRYDLSMIHQIKSCYYDNIHKQLDNLDHNIFGFLNIINELLLDYTVRDVSYNNDADVNKEYFLQMLQTIKDRYMNYCDVIVDKSHIIKFRQNILSLNIDYPIVDWDILQEMIAYICQEIKQPMYHENIILDSFKEIFKNFDLTNIYVDKYIFRNIVYQLVKYHVMNDPNIDFDNIINNTYNIYNQLQINLLLEEIDKLLELQDLNYDFINIIDMVRNMYHSKSDNNPTIINIIQLIWQKINSIKKYELESFDKSIKYELYHDVIYQIGDLESTNYSEIIPIKIINEIVHKMTQKLNEIIDSHNVDIVDYNQYIIKNPEINPLNGGYLMFNGSAIMPENSTGTMWNNVKAYQYFNHSPNCGVNLYSWSLDPLGNIIAGSVNLTRIDDFISIYHIDPEINANNSAEIVTMIQSINMVNYLSGMCGKSW</sequence>
<evidence type="ECO:0000256" key="3">
    <source>
        <dbReference type="ARBA" id="ARBA00022844"/>
    </source>
</evidence>
<dbReference type="InterPro" id="IPR031654">
    <property type="entry name" value="Capsid_N"/>
</dbReference>
<dbReference type="SUPFAM" id="SSF49749">
    <property type="entry name" value="Group II dsDNA viruses VP"/>
    <property type="match status" value="3"/>
</dbReference>
<evidence type="ECO:0000313" key="6">
    <source>
        <dbReference type="EMBL" id="AUV58396.1"/>
    </source>
</evidence>
<dbReference type="GO" id="GO:0005198">
    <property type="term" value="F:structural molecule activity"/>
    <property type="evidence" value="ECO:0007669"/>
    <property type="project" value="InterPro"/>
</dbReference>
<evidence type="ECO:0000256" key="1">
    <source>
        <dbReference type="ARBA" id="ARBA00004328"/>
    </source>
</evidence>
<dbReference type="Pfam" id="PF04451">
    <property type="entry name" value="Capsid_NCLDV"/>
    <property type="match status" value="1"/>
</dbReference>
<feature type="domain" description="Major capsid protein C-terminal" evidence="4">
    <location>
        <begin position="2129"/>
        <end position="2247"/>
    </location>
</feature>
<dbReference type="EMBL" id="MG779338">
    <property type="protein sequence ID" value="AUV58396.1"/>
    <property type="molecule type" value="Genomic_DNA"/>
</dbReference>
<accession>A0A2K9V879</accession>
<protein>
    <submittedName>
        <fullName evidence="6">Capsid 3</fullName>
    </submittedName>
</protein>